<comment type="caution">
    <text evidence="2">The sequence shown here is derived from an EMBL/GenBank/DDBJ whole genome shotgun (WGS) entry which is preliminary data.</text>
</comment>
<dbReference type="Proteomes" id="UP001383192">
    <property type="component" value="Unassembled WGS sequence"/>
</dbReference>
<evidence type="ECO:0000313" key="2">
    <source>
        <dbReference type="EMBL" id="KAK7032123.1"/>
    </source>
</evidence>
<gene>
    <name evidence="2" type="ORF">VNI00_013297</name>
</gene>
<sequence>MKEARDEAVWSMCRVGSREGGRNARRDEVQARHPREEGSDDHASTTGSSSGKSSDDSSVTSPVLSTSTLQTTPSPPPPGDRKDQPLMRRPVTIAVDPVLNPPKLLHTIPHVPVTAAHLPNYSLEAFKGVWERKPCNHYTMPGVASCERAMAQKAQAAAAAAAGPQAQYDLDLDQKDQADSSNQTLLRIPPQMSCMRVADEVLTTMYEVTSWNNYEDEYEILDETTPYPKSHSDNGQSRAASTKTRDLNLTQGQFRSPQRGPVRRRWMILSSHKHTVTESDRDTSYHHRGEPGTPPKRPRVLSPTLLPSPDLHDKYELQNSPSRLRKRSSEDLGRNDVEHGKRIKMSGEEEDSGSGDSPPRSISMSVTAEESDDVGDENVGVVRVGLAPNFGAATVPRSATPQDKVISNGGLVPPPPPVAKRKIPLPGQGRKRANVDDDQ</sequence>
<evidence type="ECO:0000256" key="1">
    <source>
        <dbReference type="SAM" id="MobiDB-lite"/>
    </source>
</evidence>
<feature type="region of interest" description="Disordered" evidence="1">
    <location>
        <begin position="224"/>
        <end position="377"/>
    </location>
</feature>
<feature type="region of interest" description="Disordered" evidence="1">
    <location>
        <begin position="1"/>
        <end position="86"/>
    </location>
</feature>
<feature type="compositionally biased region" description="Basic and acidic residues" evidence="1">
    <location>
        <begin position="16"/>
        <end position="43"/>
    </location>
</feature>
<keyword evidence="3" id="KW-1185">Reference proteome</keyword>
<accession>A0AAW0BZP9</accession>
<feature type="compositionally biased region" description="Low complexity" evidence="1">
    <location>
        <begin position="44"/>
        <end position="72"/>
    </location>
</feature>
<feature type="compositionally biased region" description="Basic and acidic residues" evidence="1">
    <location>
        <begin position="327"/>
        <end position="340"/>
    </location>
</feature>
<feature type="compositionally biased region" description="Basic residues" evidence="1">
    <location>
        <begin position="261"/>
        <end position="274"/>
    </location>
</feature>
<organism evidence="2 3">
    <name type="scientific">Paramarasmius palmivorus</name>
    <dbReference type="NCBI Taxonomy" id="297713"/>
    <lineage>
        <taxon>Eukaryota</taxon>
        <taxon>Fungi</taxon>
        <taxon>Dikarya</taxon>
        <taxon>Basidiomycota</taxon>
        <taxon>Agaricomycotina</taxon>
        <taxon>Agaricomycetes</taxon>
        <taxon>Agaricomycetidae</taxon>
        <taxon>Agaricales</taxon>
        <taxon>Marasmiineae</taxon>
        <taxon>Marasmiaceae</taxon>
        <taxon>Paramarasmius</taxon>
    </lineage>
</organism>
<protein>
    <submittedName>
        <fullName evidence="2">Uncharacterized protein</fullName>
    </submittedName>
</protein>
<reference evidence="2 3" key="1">
    <citation type="submission" date="2024-01" db="EMBL/GenBank/DDBJ databases">
        <title>A draft genome for a cacao thread blight-causing isolate of Paramarasmius palmivorus.</title>
        <authorList>
            <person name="Baruah I.K."/>
            <person name="Bukari Y."/>
            <person name="Amoako-Attah I."/>
            <person name="Meinhardt L.W."/>
            <person name="Bailey B.A."/>
            <person name="Cohen S.P."/>
        </authorList>
    </citation>
    <scope>NUCLEOTIDE SEQUENCE [LARGE SCALE GENOMIC DNA]</scope>
    <source>
        <strain evidence="2 3">GH-12</strain>
    </source>
</reference>
<feature type="region of interest" description="Disordered" evidence="1">
    <location>
        <begin position="392"/>
        <end position="439"/>
    </location>
</feature>
<dbReference type="EMBL" id="JAYKXP010000067">
    <property type="protein sequence ID" value="KAK7032123.1"/>
    <property type="molecule type" value="Genomic_DNA"/>
</dbReference>
<name>A0AAW0BZP9_9AGAR</name>
<evidence type="ECO:0000313" key="3">
    <source>
        <dbReference type="Proteomes" id="UP001383192"/>
    </source>
</evidence>
<feature type="compositionally biased region" description="Polar residues" evidence="1">
    <location>
        <begin position="233"/>
        <end position="256"/>
    </location>
</feature>
<proteinExistence type="predicted"/>
<dbReference type="AlphaFoldDB" id="A0AAW0BZP9"/>
<feature type="compositionally biased region" description="Basic and acidic residues" evidence="1">
    <location>
        <begin position="275"/>
        <end position="290"/>
    </location>
</feature>